<dbReference type="EMBL" id="DVAB01000052">
    <property type="protein sequence ID" value="HIK00995.1"/>
    <property type="molecule type" value="Genomic_DNA"/>
</dbReference>
<dbReference type="Proteomes" id="UP000646946">
    <property type="component" value="Unassembled WGS sequence"/>
</dbReference>
<organism evidence="1 2">
    <name type="scientific">Candidatus Naiadarchaeum limnaeum</name>
    <dbReference type="NCBI Taxonomy" id="2756139"/>
    <lineage>
        <taxon>Archaea</taxon>
        <taxon>Candidatus Undinarchaeota</taxon>
        <taxon>Candidatus Undinarchaeia</taxon>
        <taxon>Candidatus Naiadarchaeales</taxon>
        <taxon>Candidatus Naiadarchaeaceae</taxon>
        <taxon>Candidatus Naiadarchaeum</taxon>
    </lineage>
</organism>
<accession>A0A832X6M1</accession>
<comment type="caution">
    <text evidence="1">The sequence shown here is derived from an EMBL/GenBank/DDBJ whole genome shotgun (WGS) entry which is preliminary data.</text>
</comment>
<feature type="non-terminal residue" evidence="1">
    <location>
        <position position="164"/>
    </location>
</feature>
<evidence type="ECO:0000313" key="1">
    <source>
        <dbReference type="EMBL" id="HIK00995.1"/>
    </source>
</evidence>
<name>A0A832X6M1_9ARCH</name>
<evidence type="ECO:0000313" key="2">
    <source>
        <dbReference type="Proteomes" id="UP000646946"/>
    </source>
</evidence>
<gene>
    <name evidence="1" type="ORF">H1016_05685</name>
</gene>
<proteinExistence type="predicted"/>
<dbReference type="AlphaFoldDB" id="A0A832X6M1"/>
<protein>
    <submittedName>
        <fullName evidence="1">Uncharacterized protein</fullName>
    </submittedName>
</protein>
<keyword evidence="2" id="KW-1185">Reference proteome</keyword>
<reference evidence="1 2" key="1">
    <citation type="journal article" name="Nat. Commun.">
        <title>Undinarchaeota illuminate DPANN phylogeny and the impact of gene transfer on archaeal evolution.</title>
        <authorList>
            <person name="Dombrowski N."/>
            <person name="Williams T.A."/>
            <person name="Sun J."/>
            <person name="Woodcroft B.J."/>
            <person name="Lee J.H."/>
            <person name="Minh B.Q."/>
            <person name="Rinke C."/>
            <person name="Spang A."/>
        </authorList>
    </citation>
    <scope>NUCLEOTIDE SEQUENCE [LARGE SCALE GENOMIC DNA]</scope>
    <source>
        <strain evidence="1">MAG_bin1129</strain>
    </source>
</reference>
<sequence length="164" mass="18039">MQKRCCILILLIGLLSIPNVNASTSSNYLDNFWNYLTGKFIYFTGRGIDCGFTYKECPAGTTGSKTSCANPVISEAYQCNPEQVCNTYPYACNPNSSCDKDGKNCVTTWSTCYSTSCSTVYKTCYRDVCGKCNPPEPSCAAICSPNWQCKIWGSCVNGQQTRDC</sequence>